<accession>A0A1G7U5S8</accession>
<evidence type="ECO:0000256" key="2">
    <source>
        <dbReference type="ARBA" id="ARBA00023163"/>
    </source>
</evidence>
<evidence type="ECO:0000313" key="5">
    <source>
        <dbReference type="Proteomes" id="UP000199708"/>
    </source>
</evidence>
<dbReference type="RefSeq" id="WP_210727906.1">
    <property type="nucleotide sequence ID" value="NZ_FNCK01000008.1"/>
</dbReference>
<dbReference type="GO" id="GO:0006950">
    <property type="term" value="P:response to stress"/>
    <property type="evidence" value="ECO:0007669"/>
    <property type="project" value="TreeGrafter"/>
</dbReference>
<dbReference type="InterPro" id="IPR000835">
    <property type="entry name" value="HTH_MarR-typ"/>
</dbReference>
<dbReference type="STRING" id="120956.SAMN05421791_10870"/>
<dbReference type="SMART" id="SM00347">
    <property type="entry name" value="HTH_MARR"/>
    <property type="match status" value="1"/>
</dbReference>
<protein>
    <submittedName>
        <fullName evidence="4">MarR family transcriptional regulator, 2-MHQ and catechol-resistance regulon repressor</fullName>
    </submittedName>
</protein>
<dbReference type="Gene3D" id="1.10.10.10">
    <property type="entry name" value="Winged helix-like DNA-binding domain superfamily/Winged helix DNA-binding domain"/>
    <property type="match status" value="1"/>
</dbReference>
<keyword evidence="1" id="KW-0805">Transcription regulation</keyword>
<dbReference type="GO" id="GO:0003700">
    <property type="term" value="F:DNA-binding transcription factor activity"/>
    <property type="evidence" value="ECO:0007669"/>
    <property type="project" value="InterPro"/>
</dbReference>
<sequence>MLDRDTEVLKTYIGLMRAHGYFEKLVKKDANHSDMNVTEFAVLELLYNRGPQPIQQIGNRILIASSSTTYVVDKLCNKGYVERKPDLNDRRVTFAEITAEGIALMDKIYPEHRKHLLEVFAEFTEEEVLEMKRLLQKLTRYE</sequence>
<dbReference type="Proteomes" id="UP000199708">
    <property type="component" value="Unassembled WGS sequence"/>
</dbReference>
<evidence type="ECO:0000256" key="1">
    <source>
        <dbReference type="ARBA" id="ARBA00023015"/>
    </source>
</evidence>
<dbReference type="InterPro" id="IPR039422">
    <property type="entry name" value="MarR/SlyA-like"/>
</dbReference>
<keyword evidence="2" id="KW-0804">Transcription</keyword>
<dbReference type="EMBL" id="FNCK01000008">
    <property type="protein sequence ID" value="SDG42764.1"/>
    <property type="molecule type" value="Genomic_DNA"/>
</dbReference>
<name>A0A1G7U5S8_9LACT</name>
<dbReference type="Pfam" id="PF01047">
    <property type="entry name" value="MarR"/>
    <property type="match status" value="1"/>
</dbReference>
<organism evidence="4 5">
    <name type="scientific">Facklamia miroungae</name>
    <dbReference type="NCBI Taxonomy" id="120956"/>
    <lineage>
        <taxon>Bacteria</taxon>
        <taxon>Bacillati</taxon>
        <taxon>Bacillota</taxon>
        <taxon>Bacilli</taxon>
        <taxon>Lactobacillales</taxon>
        <taxon>Aerococcaceae</taxon>
        <taxon>Facklamia</taxon>
    </lineage>
</organism>
<dbReference type="PROSITE" id="PS50995">
    <property type="entry name" value="HTH_MARR_2"/>
    <property type="match status" value="1"/>
</dbReference>
<dbReference type="InterPro" id="IPR036390">
    <property type="entry name" value="WH_DNA-bd_sf"/>
</dbReference>
<dbReference type="PRINTS" id="PR00598">
    <property type="entry name" value="HTHMARR"/>
</dbReference>
<evidence type="ECO:0000313" key="4">
    <source>
        <dbReference type="EMBL" id="SDG42764.1"/>
    </source>
</evidence>
<dbReference type="SUPFAM" id="SSF46785">
    <property type="entry name" value="Winged helix' DNA-binding domain"/>
    <property type="match status" value="1"/>
</dbReference>
<proteinExistence type="predicted"/>
<dbReference type="InterPro" id="IPR036388">
    <property type="entry name" value="WH-like_DNA-bd_sf"/>
</dbReference>
<dbReference type="PANTHER" id="PTHR33164">
    <property type="entry name" value="TRANSCRIPTIONAL REGULATOR, MARR FAMILY"/>
    <property type="match status" value="1"/>
</dbReference>
<reference evidence="4 5" key="1">
    <citation type="submission" date="2016-10" db="EMBL/GenBank/DDBJ databases">
        <authorList>
            <person name="de Groot N.N."/>
        </authorList>
    </citation>
    <scope>NUCLEOTIDE SEQUENCE [LARGE SCALE GENOMIC DNA]</scope>
    <source>
        <strain evidence="4 5">ATCC BAA-466</strain>
    </source>
</reference>
<dbReference type="AlphaFoldDB" id="A0A1G7U5S8"/>
<evidence type="ECO:0000259" key="3">
    <source>
        <dbReference type="PROSITE" id="PS50995"/>
    </source>
</evidence>
<dbReference type="PANTHER" id="PTHR33164:SF56">
    <property type="entry name" value="HTH-TYPE TRANSCRIPTIONAL REGULATOR MHQR"/>
    <property type="match status" value="1"/>
</dbReference>
<gene>
    <name evidence="4" type="ORF">SAMN05421791_10870</name>
</gene>
<keyword evidence="5" id="KW-1185">Reference proteome</keyword>
<feature type="domain" description="HTH marR-type" evidence="3">
    <location>
        <begin position="5"/>
        <end position="140"/>
    </location>
</feature>